<accession>A0A9D3WJJ1</accession>
<evidence type="ECO:0000313" key="1">
    <source>
        <dbReference type="EMBL" id="KAH1129713.1"/>
    </source>
</evidence>
<protein>
    <submittedName>
        <fullName evidence="1">Uncharacterized protein</fullName>
    </submittedName>
</protein>
<name>A0A9D3WJJ1_9ROSI</name>
<organism evidence="1 2">
    <name type="scientific">Gossypium stocksii</name>
    <dbReference type="NCBI Taxonomy" id="47602"/>
    <lineage>
        <taxon>Eukaryota</taxon>
        <taxon>Viridiplantae</taxon>
        <taxon>Streptophyta</taxon>
        <taxon>Embryophyta</taxon>
        <taxon>Tracheophyta</taxon>
        <taxon>Spermatophyta</taxon>
        <taxon>Magnoliopsida</taxon>
        <taxon>eudicotyledons</taxon>
        <taxon>Gunneridae</taxon>
        <taxon>Pentapetalae</taxon>
        <taxon>rosids</taxon>
        <taxon>malvids</taxon>
        <taxon>Malvales</taxon>
        <taxon>Malvaceae</taxon>
        <taxon>Malvoideae</taxon>
        <taxon>Gossypium</taxon>
    </lineage>
</organism>
<keyword evidence="2" id="KW-1185">Reference proteome</keyword>
<gene>
    <name evidence="1" type="ORF">J1N35_001091</name>
</gene>
<dbReference type="Proteomes" id="UP000828251">
    <property type="component" value="Unassembled WGS sequence"/>
</dbReference>
<evidence type="ECO:0000313" key="2">
    <source>
        <dbReference type="Proteomes" id="UP000828251"/>
    </source>
</evidence>
<reference evidence="1 2" key="1">
    <citation type="journal article" date="2021" name="Plant Biotechnol. J.">
        <title>Multi-omics assisted identification of the key and species-specific regulatory components of drought-tolerant mechanisms in Gossypium stocksii.</title>
        <authorList>
            <person name="Yu D."/>
            <person name="Ke L."/>
            <person name="Zhang D."/>
            <person name="Wu Y."/>
            <person name="Sun Y."/>
            <person name="Mei J."/>
            <person name="Sun J."/>
            <person name="Sun Y."/>
        </authorList>
    </citation>
    <scope>NUCLEOTIDE SEQUENCE [LARGE SCALE GENOMIC DNA]</scope>
    <source>
        <strain evidence="2">cv. E1</strain>
        <tissue evidence="1">Leaf</tissue>
    </source>
</reference>
<comment type="caution">
    <text evidence="1">The sequence shown here is derived from an EMBL/GenBank/DDBJ whole genome shotgun (WGS) entry which is preliminary data.</text>
</comment>
<sequence>MHSKYLGGIGSRFNGHGGRRRCTFCHKEIANEREDRLEIGALIRDGKLLGEQWRLRDGVPKFARGAIERDRRGGETVDFLD</sequence>
<dbReference type="AlphaFoldDB" id="A0A9D3WJJ1"/>
<proteinExistence type="predicted"/>
<dbReference type="EMBL" id="JAIQCV010000001">
    <property type="protein sequence ID" value="KAH1129713.1"/>
    <property type="molecule type" value="Genomic_DNA"/>
</dbReference>